<dbReference type="AlphaFoldDB" id="A0A9N9JR74"/>
<accession>A0A9N9JR74</accession>
<keyword evidence="2" id="KW-1185">Reference proteome</keyword>
<dbReference type="EMBL" id="CAJVPY010026982">
    <property type="protein sequence ID" value="CAG8790538.1"/>
    <property type="molecule type" value="Genomic_DNA"/>
</dbReference>
<organism evidence="1 2">
    <name type="scientific">Dentiscutata erythropus</name>
    <dbReference type="NCBI Taxonomy" id="1348616"/>
    <lineage>
        <taxon>Eukaryota</taxon>
        <taxon>Fungi</taxon>
        <taxon>Fungi incertae sedis</taxon>
        <taxon>Mucoromycota</taxon>
        <taxon>Glomeromycotina</taxon>
        <taxon>Glomeromycetes</taxon>
        <taxon>Diversisporales</taxon>
        <taxon>Gigasporaceae</taxon>
        <taxon>Dentiscutata</taxon>
    </lineage>
</organism>
<evidence type="ECO:0000313" key="1">
    <source>
        <dbReference type="EMBL" id="CAG8790538.1"/>
    </source>
</evidence>
<reference evidence="1" key="1">
    <citation type="submission" date="2021-06" db="EMBL/GenBank/DDBJ databases">
        <authorList>
            <person name="Kallberg Y."/>
            <person name="Tangrot J."/>
            <person name="Rosling A."/>
        </authorList>
    </citation>
    <scope>NUCLEOTIDE SEQUENCE</scope>
    <source>
        <strain evidence="1">MA453B</strain>
    </source>
</reference>
<name>A0A9N9JR74_9GLOM</name>
<gene>
    <name evidence="1" type="ORF">DERYTH_LOCUS21334</name>
</gene>
<sequence length="67" mass="7280">FAKEAATTTCIFIPAGFAREVIAATYELIVAVFNISFAKFSTTSIDNISFALLIPTLDKLDVLFSVM</sequence>
<protein>
    <submittedName>
        <fullName evidence="1">15508_t:CDS:1</fullName>
    </submittedName>
</protein>
<comment type="caution">
    <text evidence="1">The sequence shown here is derived from an EMBL/GenBank/DDBJ whole genome shotgun (WGS) entry which is preliminary data.</text>
</comment>
<feature type="non-terminal residue" evidence="1">
    <location>
        <position position="1"/>
    </location>
</feature>
<proteinExistence type="predicted"/>
<dbReference type="Proteomes" id="UP000789405">
    <property type="component" value="Unassembled WGS sequence"/>
</dbReference>
<evidence type="ECO:0000313" key="2">
    <source>
        <dbReference type="Proteomes" id="UP000789405"/>
    </source>
</evidence>